<proteinExistence type="predicted"/>
<protein>
    <recommendedName>
        <fullName evidence="4">Trypsin Inhibitor like cysteine rich domain protein</fullName>
    </recommendedName>
</protein>
<evidence type="ECO:0000313" key="3">
    <source>
        <dbReference type="Proteomes" id="UP000053676"/>
    </source>
</evidence>
<organism evidence="2 3">
    <name type="scientific">Necator americanus</name>
    <name type="common">Human hookworm</name>
    <dbReference type="NCBI Taxonomy" id="51031"/>
    <lineage>
        <taxon>Eukaryota</taxon>
        <taxon>Metazoa</taxon>
        <taxon>Ecdysozoa</taxon>
        <taxon>Nematoda</taxon>
        <taxon>Chromadorea</taxon>
        <taxon>Rhabditida</taxon>
        <taxon>Rhabditina</taxon>
        <taxon>Rhabditomorpha</taxon>
        <taxon>Strongyloidea</taxon>
        <taxon>Ancylostomatidae</taxon>
        <taxon>Bunostominae</taxon>
        <taxon>Necator</taxon>
    </lineage>
</organism>
<gene>
    <name evidence="2" type="ORF">NECAME_19330</name>
</gene>
<feature type="chain" id="PRO_5004824832" description="Trypsin Inhibitor like cysteine rich domain protein" evidence="1">
    <location>
        <begin position="19"/>
        <end position="165"/>
    </location>
</feature>
<dbReference type="Proteomes" id="UP000053676">
    <property type="component" value="Unassembled WGS sequence"/>
</dbReference>
<keyword evidence="1" id="KW-0732">Signal</keyword>
<dbReference type="OrthoDB" id="5867870at2759"/>
<name>W2SPK6_NECAM</name>
<evidence type="ECO:0000313" key="2">
    <source>
        <dbReference type="EMBL" id="ETN71458.1"/>
    </source>
</evidence>
<accession>W2SPK6</accession>
<sequence>MYIFTIASLFYLISQSSTIIHPWYLPQEITRNSVSEENFVTTSHFCAQECMTTMDCDIGLSCFHATSDSRGCCLMALKPNETGCVLDDQCRRACESTMCEKNEKGSRCMCEKGRHFLFDKCWKKCPAFAFPEPYVNEMGFSSLQLYSENGSDDGEELHASIPTAA</sequence>
<dbReference type="AlphaFoldDB" id="W2SPK6"/>
<dbReference type="KEGG" id="nai:NECAME_19330"/>
<feature type="signal peptide" evidence="1">
    <location>
        <begin position="1"/>
        <end position="18"/>
    </location>
</feature>
<evidence type="ECO:0008006" key="4">
    <source>
        <dbReference type="Google" id="ProtNLM"/>
    </source>
</evidence>
<keyword evidence="3" id="KW-1185">Reference proteome</keyword>
<evidence type="ECO:0000256" key="1">
    <source>
        <dbReference type="SAM" id="SignalP"/>
    </source>
</evidence>
<dbReference type="EMBL" id="KI668233">
    <property type="protein sequence ID" value="ETN71458.1"/>
    <property type="molecule type" value="Genomic_DNA"/>
</dbReference>
<reference evidence="3" key="1">
    <citation type="journal article" date="2014" name="Nat. Genet.">
        <title>Genome of the human hookworm Necator americanus.</title>
        <authorList>
            <person name="Tang Y.T."/>
            <person name="Gao X."/>
            <person name="Rosa B.A."/>
            <person name="Abubucker S."/>
            <person name="Hallsworth-Pepin K."/>
            <person name="Martin J."/>
            <person name="Tyagi R."/>
            <person name="Heizer E."/>
            <person name="Zhang X."/>
            <person name="Bhonagiri-Palsikar V."/>
            <person name="Minx P."/>
            <person name="Warren W.C."/>
            <person name="Wang Q."/>
            <person name="Zhan B."/>
            <person name="Hotez P.J."/>
            <person name="Sternberg P.W."/>
            <person name="Dougall A."/>
            <person name="Gaze S.T."/>
            <person name="Mulvenna J."/>
            <person name="Sotillo J."/>
            <person name="Ranganathan S."/>
            <person name="Rabelo E.M."/>
            <person name="Wilson R.K."/>
            <person name="Felgner P.L."/>
            <person name="Bethony J."/>
            <person name="Hawdon J.M."/>
            <person name="Gasser R.B."/>
            <person name="Loukas A."/>
            <person name="Mitreva M."/>
        </authorList>
    </citation>
    <scope>NUCLEOTIDE SEQUENCE [LARGE SCALE GENOMIC DNA]</scope>
</reference>